<dbReference type="InterPro" id="IPR038377">
    <property type="entry name" value="Na/Glc_symporter_sf"/>
</dbReference>
<evidence type="ECO:0000256" key="1">
    <source>
        <dbReference type="ARBA" id="ARBA00004651"/>
    </source>
</evidence>
<dbReference type="InterPro" id="IPR018212">
    <property type="entry name" value="Na/solute_symporter_CS"/>
</dbReference>
<evidence type="ECO:0000256" key="2">
    <source>
        <dbReference type="ARBA" id="ARBA00006434"/>
    </source>
</evidence>
<evidence type="ECO:0000256" key="8">
    <source>
        <dbReference type="ARBA" id="ARBA00023053"/>
    </source>
</evidence>
<protein>
    <submittedName>
        <fullName evidence="15">Transporter, SSS family</fullName>
    </submittedName>
</protein>
<keyword evidence="11" id="KW-0739">Sodium transport</keyword>
<dbReference type="Pfam" id="PF00474">
    <property type="entry name" value="SSF"/>
    <property type="match status" value="1"/>
</dbReference>
<comment type="similarity">
    <text evidence="2 13">Belongs to the sodium:solute symporter (SSF) (TC 2.A.21) family.</text>
</comment>
<feature type="transmembrane region" description="Helical" evidence="14">
    <location>
        <begin position="184"/>
        <end position="205"/>
    </location>
</feature>
<evidence type="ECO:0000256" key="7">
    <source>
        <dbReference type="ARBA" id="ARBA00022989"/>
    </source>
</evidence>
<evidence type="ECO:0000313" key="16">
    <source>
        <dbReference type="Proteomes" id="UP000199008"/>
    </source>
</evidence>
<feature type="transmembrane region" description="Helical" evidence="14">
    <location>
        <begin position="441"/>
        <end position="459"/>
    </location>
</feature>
<dbReference type="RefSeq" id="WP_092986743.1">
    <property type="nucleotide sequence ID" value="NZ_FNFY01000015.1"/>
</dbReference>
<sequence>MQVTEGIIVLAYLVLMTFIGIYFYRRARHSESDYFTAGQSINTFVGAFAVFAAIASSSSLMGAVGSGVTLGLPYYFTYAFGVLAALPLAMFLISGQVRRSGVKSMPEFFYQRFGKSVQILAAIIVVVAMTFYMVPQLTAAGLIGSHVLGINYGTATIVLGLGFTLYAALGGMWAITYTDLIQGAIMLIGVIILAVVIFADFGSIGNLLDSALAADPEFGDVTQPWMSYFGIFIAFMWFAIISPSVVMRNFASRDARTARRSGMWGTLIYILLFLAGFFITAAGVTMDIVGTLDNTDMIFITVVETYLPAILGGILLAGLLAAIMSSADAMLLAISAGVAHDIYKTHINKAASERFVTLLGLITMFVAVIIGIAIALNPPGIIAVMVGWVGGFLLSSFGFPFVLGIWWKRVNKIGAFSGILTGAALFAILASLQILPTNAEPIIAAPASLIVMIIVSLMTPPPSEEQQAKVDMYHSHLEQ</sequence>
<dbReference type="GO" id="GO:0005886">
    <property type="term" value="C:plasma membrane"/>
    <property type="evidence" value="ECO:0007669"/>
    <property type="project" value="UniProtKB-SubCell"/>
</dbReference>
<keyword evidence="5 14" id="KW-0812">Transmembrane</keyword>
<feature type="transmembrane region" description="Helical" evidence="14">
    <location>
        <begin position="6"/>
        <end position="24"/>
    </location>
</feature>
<keyword evidence="4" id="KW-1003">Cell membrane</keyword>
<feature type="transmembrane region" description="Helical" evidence="14">
    <location>
        <begin position="116"/>
        <end position="134"/>
    </location>
</feature>
<dbReference type="AlphaFoldDB" id="A0A1G9G667"/>
<dbReference type="NCBIfam" id="TIGR00813">
    <property type="entry name" value="sss"/>
    <property type="match status" value="1"/>
</dbReference>
<dbReference type="STRING" id="576118.SAMN05216216_11555"/>
<reference evidence="16" key="1">
    <citation type="submission" date="2016-10" db="EMBL/GenBank/DDBJ databases">
        <authorList>
            <person name="Varghese N."/>
            <person name="Submissions S."/>
        </authorList>
    </citation>
    <scope>NUCLEOTIDE SEQUENCE [LARGE SCALE GENOMIC DNA]</scope>
    <source>
        <strain evidence="16">CGMCC 1.8895</strain>
    </source>
</reference>
<evidence type="ECO:0000256" key="6">
    <source>
        <dbReference type="ARBA" id="ARBA00022847"/>
    </source>
</evidence>
<proteinExistence type="inferred from homology"/>
<keyword evidence="10 14" id="KW-0472">Membrane</keyword>
<keyword evidence="7 14" id="KW-1133">Transmembrane helix</keyword>
<feature type="transmembrane region" description="Helical" evidence="14">
    <location>
        <begin position="267"/>
        <end position="286"/>
    </location>
</feature>
<accession>A0A1G9G667</accession>
<organism evidence="15 16">
    <name type="scientific">Lacicoccus qingdaonensis</name>
    <dbReference type="NCBI Taxonomy" id="576118"/>
    <lineage>
        <taxon>Bacteria</taxon>
        <taxon>Bacillati</taxon>
        <taxon>Bacillota</taxon>
        <taxon>Bacilli</taxon>
        <taxon>Bacillales</taxon>
        <taxon>Salinicoccaceae</taxon>
        <taxon>Lacicoccus</taxon>
    </lineage>
</organism>
<dbReference type="CDD" id="cd10322">
    <property type="entry name" value="SLC5sbd"/>
    <property type="match status" value="1"/>
</dbReference>
<evidence type="ECO:0000256" key="10">
    <source>
        <dbReference type="ARBA" id="ARBA00023136"/>
    </source>
</evidence>
<gene>
    <name evidence="15" type="ORF">SAMN05216216_11555</name>
</gene>
<keyword evidence="6" id="KW-0769">Symport</keyword>
<dbReference type="PROSITE" id="PS00456">
    <property type="entry name" value="NA_SOLUT_SYMP_1"/>
    <property type="match status" value="1"/>
</dbReference>
<dbReference type="GO" id="GO:0006814">
    <property type="term" value="P:sodium ion transport"/>
    <property type="evidence" value="ECO:0007669"/>
    <property type="project" value="UniProtKB-KW"/>
</dbReference>
<dbReference type="InterPro" id="IPR001734">
    <property type="entry name" value="Na/solute_symporter"/>
</dbReference>
<comment type="catalytic activity">
    <reaction evidence="12">
        <text>L-proline(in) + Na(+)(in) = L-proline(out) + Na(+)(out)</text>
        <dbReference type="Rhea" id="RHEA:28967"/>
        <dbReference type="ChEBI" id="CHEBI:29101"/>
        <dbReference type="ChEBI" id="CHEBI:60039"/>
    </reaction>
</comment>
<dbReference type="PANTHER" id="PTHR48086:SF3">
    <property type="entry name" value="SODIUM_PROLINE SYMPORTER"/>
    <property type="match status" value="1"/>
</dbReference>
<name>A0A1G9G667_9BACL</name>
<evidence type="ECO:0000256" key="12">
    <source>
        <dbReference type="ARBA" id="ARBA00033708"/>
    </source>
</evidence>
<evidence type="ECO:0000313" key="15">
    <source>
        <dbReference type="EMBL" id="SDK96149.1"/>
    </source>
</evidence>
<feature type="transmembrane region" description="Helical" evidence="14">
    <location>
        <begin position="44"/>
        <end position="63"/>
    </location>
</feature>
<dbReference type="EMBL" id="FNFY01000015">
    <property type="protein sequence ID" value="SDK96149.1"/>
    <property type="molecule type" value="Genomic_DNA"/>
</dbReference>
<evidence type="ECO:0000256" key="13">
    <source>
        <dbReference type="RuleBase" id="RU362091"/>
    </source>
</evidence>
<evidence type="ECO:0000256" key="3">
    <source>
        <dbReference type="ARBA" id="ARBA00022448"/>
    </source>
</evidence>
<keyword evidence="8" id="KW-0915">Sodium</keyword>
<dbReference type="PANTHER" id="PTHR48086">
    <property type="entry name" value="SODIUM/PROLINE SYMPORTER-RELATED"/>
    <property type="match status" value="1"/>
</dbReference>
<evidence type="ECO:0000256" key="9">
    <source>
        <dbReference type="ARBA" id="ARBA00023065"/>
    </source>
</evidence>
<feature type="transmembrane region" description="Helical" evidence="14">
    <location>
        <begin position="306"/>
        <end position="334"/>
    </location>
</feature>
<dbReference type="PROSITE" id="PS00457">
    <property type="entry name" value="NA_SOLUT_SYMP_2"/>
    <property type="match status" value="1"/>
</dbReference>
<keyword evidence="3" id="KW-0813">Transport</keyword>
<dbReference type="Gene3D" id="1.20.1730.10">
    <property type="entry name" value="Sodium/glucose cotransporter"/>
    <property type="match status" value="1"/>
</dbReference>
<evidence type="ECO:0000256" key="4">
    <source>
        <dbReference type="ARBA" id="ARBA00022475"/>
    </source>
</evidence>
<dbReference type="GO" id="GO:0046942">
    <property type="term" value="P:carboxylic acid transport"/>
    <property type="evidence" value="ECO:0007669"/>
    <property type="project" value="UniProtKB-ARBA"/>
</dbReference>
<feature type="transmembrane region" description="Helical" evidence="14">
    <location>
        <begin position="75"/>
        <end position="95"/>
    </location>
</feature>
<dbReference type="GO" id="GO:0015293">
    <property type="term" value="F:symporter activity"/>
    <property type="evidence" value="ECO:0007669"/>
    <property type="project" value="UniProtKB-KW"/>
</dbReference>
<dbReference type="Proteomes" id="UP000199008">
    <property type="component" value="Unassembled WGS sequence"/>
</dbReference>
<evidence type="ECO:0000256" key="11">
    <source>
        <dbReference type="ARBA" id="ARBA00023201"/>
    </source>
</evidence>
<keyword evidence="9" id="KW-0406">Ion transport</keyword>
<feature type="transmembrane region" description="Helical" evidence="14">
    <location>
        <begin position="355"/>
        <end position="376"/>
    </location>
</feature>
<feature type="transmembrane region" description="Helical" evidence="14">
    <location>
        <begin position="225"/>
        <end position="246"/>
    </location>
</feature>
<evidence type="ECO:0000256" key="14">
    <source>
        <dbReference type="SAM" id="Phobius"/>
    </source>
</evidence>
<comment type="subcellular location">
    <subcellularLocation>
        <location evidence="1">Cell membrane</location>
        <topology evidence="1">Multi-pass membrane protein</topology>
    </subcellularLocation>
</comment>
<keyword evidence="16" id="KW-1185">Reference proteome</keyword>
<dbReference type="OrthoDB" id="9810181at2"/>
<feature type="transmembrane region" description="Helical" evidence="14">
    <location>
        <begin position="382"/>
        <end position="406"/>
    </location>
</feature>
<dbReference type="PROSITE" id="PS50283">
    <property type="entry name" value="NA_SOLUT_SYMP_3"/>
    <property type="match status" value="1"/>
</dbReference>
<dbReference type="InterPro" id="IPR050277">
    <property type="entry name" value="Sodium:Solute_Symporter"/>
</dbReference>
<feature type="transmembrane region" description="Helical" evidence="14">
    <location>
        <begin position="154"/>
        <end position="177"/>
    </location>
</feature>
<feature type="transmembrane region" description="Helical" evidence="14">
    <location>
        <begin position="413"/>
        <end position="435"/>
    </location>
</feature>
<evidence type="ECO:0000256" key="5">
    <source>
        <dbReference type="ARBA" id="ARBA00022692"/>
    </source>
</evidence>